<dbReference type="EMBL" id="FQZB01000008">
    <property type="protein sequence ID" value="SHJ46696.1"/>
    <property type="molecule type" value="Genomic_DNA"/>
</dbReference>
<proteinExistence type="predicted"/>
<dbReference type="Proteomes" id="UP000184310">
    <property type="component" value="Unassembled WGS sequence"/>
</dbReference>
<sequence length="169" mass="17810">NIEQMVSSPTFGLVEIKTEVFNIEQMVSSPTFGLAEIKNEVSAIEQAVGAKSGTQSSGPFFASDKYVSAKALNNTSNTVGPITVTVYNLGVCPKTSTILGTPVTATFSIAPFCATDVFFHKIGNTKVNISGAEIEVQFTGVPAGVLLYSRTTSSGQEDAMDVFNSCCFV</sequence>
<dbReference type="AlphaFoldDB" id="A0A1M6JJ31"/>
<keyword evidence="2" id="KW-1185">Reference proteome</keyword>
<evidence type="ECO:0000313" key="2">
    <source>
        <dbReference type="Proteomes" id="UP000184310"/>
    </source>
</evidence>
<protein>
    <submittedName>
        <fullName evidence="1">Uncharacterized protein</fullName>
    </submittedName>
</protein>
<organism evidence="1 2">
    <name type="scientific">Clostridium cavendishii DSM 21758</name>
    <dbReference type="NCBI Taxonomy" id="1121302"/>
    <lineage>
        <taxon>Bacteria</taxon>
        <taxon>Bacillati</taxon>
        <taxon>Bacillota</taxon>
        <taxon>Clostridia</taxon>
        <taxon>Eubacteriales</taxon>
        <taxon>Clostridiaceae</taxon>
        <taxon>Clostridium</taxon>
    </lineage>
</organism>
<reference evidence="1 2" key="1">
    <citation type="submission" date="2016-11" db="EMBL/GenBank/DDBJ databases">
        <authorList>
            <person name="Jaros S."/>
            <person name="Januszkiewicz K."/>
            <person name="Wedrychowicz H."/>
        </authorList>
    </citation>
    <scope>NUCLEOTIDE SEQUENCE [LARGE SCALE GENOMIC DNA]</scope>
    <source>
        <strain evidence="1 2">DSM 21758</strain>
    </source>
</reference>
<name>A0A1M6JJ31_9CLOT</name>
<dbReference type="STRING" id="1121302.SAMN02745163_02047"/>
<feature type="non-terminal residue" evidence="1">
    <location>
        <position position="1"/>
    </location>
</feature>
<gene>
    <name evidence="1" type="ORF">SAMN02745163_02047</name>
</gene>
<evidence type="ECO:0000313" key="1">
    <source>
        <dbReference type="EMBL" id="SHJ46696.1"/>
    </source>
</evidence>
<accession>A0A1M6JJ31</accession>